<organism evidence="3 4">
    <name type="scientific">Ruegeria atlantica</name>
    <dbReference type="NCBI Taxonomy" id="81569"/>
    <lineage>
        <taxon>Bacteria</taxon>
        <taxon>Pseudomonadati</taxon>
        <taxon>Pseudomonadota</taxon>
        <taxon>Alphaproteobacteria</taxon>
        <taxon>Rhodobacterales</taxon>
        <taxon>Roseobacteraceae</taxon>
        <taxon>Ruegeria</taxon>
    </lineage>
</organism>
<feature type="domain" description="TadE-like" evidence="2">
    <location>
        <begin position="18"/>
        <end position="52"/>
    </location>
</feature>
<sequence length="177" mass="19531">MIRKALGKIVQFKRAEDGSLTVEFAIWFPLYMFFVLGVIEYSLVTIQQAMLDRSMDLVVRDIRLGINLPDSQHDTIKDAICGEMVALRNCSDNLQLEMIVQDPYGGVNLPVEPDCSDRAEEAKPVREFSNGGSNALMILRACAKVDPIFPTTTMGRAVSGNDGLVTLTATTTFVQEP</sequence>
<dbReference type="RefSeq" id="WP_058277329.1">
    <property type="nucleotide sequence ID" value="NZ_CYPU01000031.1"/>
</dbReference>
<evidence type="ECO:0000256" key="1">
    <source>
        <dbReference type="SAM" id="Phobius"/>
    </source>
</evidence>
<accession>A0A0P1ED47</accession>
<dbReference type="GeneID" id="55493076"/>
<protein>
    <submittedName>
        <fullName evidence="3">Flp pilus assembly protein TadG</fullName>
    </submittedName>
</protein>
<evidence type="ECO:0000313" key="3">
    <source>
        <dbReference type="EMBL" id="CUH47674.1"/>
    </source>
</evidence>
<reference evidence="3 4" key="1">
    <citation type="submission" date="2015-09" db="EMBL/GenBank/DDBJ databases">
        <authorList>
            <consortium name="Swine Surveillance"/>
        </authorList>
    </citation>
    <scope>NUCLEOTIDE SEQUENCE [LARGE SCALE GENOMIC DNA]</scope>
    <source>
        <strain evidence="3 4">CECT 4292</strain>
    </source>
</reference>
<dbReference type="EMBL" id="CYPU01000031">
    <property type="protein sequence ID" value="CUH47674.1"/>
    <property type="molecule type" value="Genomic_DNA"/>
</dbReference>
<keyword evidence="1" id="KW-0472">Membrane</keyword>
<gene>
    <name evidence="3" type="ORF">RUA4292_01846</name>
</gene>
<dbReference type="InterPro" id="IPR012495">
    <property type="entry name" value="TadE-like_dom"/>
</dbReference>
<keyword evidence="1" id="KW-1133">Transmembrane helix</keyword>
<dbReference type="Proteomes" id="UP000050783">
    <property type="component" value="Unassembled WGS sequence"/>
</dbReference>
<dbReference type="AlphaFoldDB" id="A0A0P1ED47"/>
<keyword evidence="1" id="KW-0812">Transmembrane</keyword>
<dbReference type="STRING" id="81569.RUM4293_03763"/>
<name>A0A0P1ED47_9RHOB</name>
<evidence type="ECO:0000313" key="4">
    <source>
        <dbReference type="Proteomes" id="UP000050783"/>
    </source>
</evidence>
<evidence type="ECO:0000259" key="2">
    <source>
        <dbReference type="Pfam" id="PF07811"/>
    </source>
</evidence>
<proteinExistence type="predicted"/>
<dbReference type="Pfam" id="PF07811">
    <property type="entry name" value="TadE"/>
    <property type="match status" value="1"/>
</dbReference>
<dbReference type="OrthoDB" id="7907064at2"/>
<feature type="transmembrane region" description="Helical" evidence="1">
    <location>
        <begin position="24"/>
        <end position="44"/>
    </location>
</feature>